<keyword evidence="10" id="KW-1185">Reference proteome</keyword>
<dbReference type="PANTHER" id="PTHR23513:SF6">
    <property type="entry name" value="MAJOR FACILITATOR SUPERFAMILY ASSOCIATED DOMAIN-CONTAINING PROTEIN"/>
    <property type="match status" value="1"/>
</dbReference>
<dbReference type="Pfam" id="PF05977">
    <property type="entry name" value="MFS_3"/>
    <property type="match status" value="1"/>
</dbReference>
<dbReference type="SUPFAM" id="SSF103473">
    <property type="entry name" value="MFS general substrate transporter"/>
    <property type="match status" value="1"/>
</dbReference>
<feature type="region of interest" description="Disordered" evidence="7">
    <location>
        <begin position="1"/>
        <end position="35"/>
    </location>
</feature>
<organism evidence="9 10">
    <name type="scientific">Tumebacillus avium</name>
    <dbReference type="NCBI Taxonomy" id="1903704"/>
    <lineage>
        <taxon>Bacteria</taxon>
        <taxon>Bacillati</taxon>
        <taxon>Bacillota</taxon>
        <taxon>Bacilli</taxon>
        <taxon>Bacillales</taxon>
        <taxon>Alicyclobacillaceae</taxon>
        <taxon>Tumebacillus</taxon>
    </lineage>
</organism>
<feature type="compositionally biased region" description="Polar residues" evidence="7">
    <location>
        <begin position="1"/>
        <end position="11"/>
    </location>
</feature>
<keyword evidence="6 8" id="KW-0472">Membrane</keyword>
<sequence length="205" mass="21706">MTGQQMKSGHQSVDGASHSVQARSPGADGSRHTAPSSVWNNRDFFWLFLGRTIAQAGTAVTSIAIPWLILELTGSAMQTGLAFAVGFVPYLLLSLPAGVWADTMNRKTLMVAADCGRLLLLLSIPLVQWLFGEIPILLLFAVQAGISLLSALFDAAYSACLPNLVEGRQLQQGNAALQLGSSLSRIGGRVAGGMLIAVLGRRTRC</sequence>
<dbReference type="Proteomes" id="UP000195437">
    <property type="component" value="Chromosome"/>
</dbReference>
<keyword evidence="4 8" id="KW-0812">Transmembrane</keyword>
<gene>
    <name evidence="9" type="ORF">CBW65_19075</name>
</gene>
<keyword evidence="2" id="KW-0813">Transport</keyword>
<evidence type="ECO:0000256" key="6">
    <source>
        <dbReference type="ARBA" id="ARBA00023136"/>
    </source>
</evidence>
<dbReference type="InterPro" id="IPR036259">
    <property type="entry name" value="MFS_trans_sf"/>
</dbReference>
<evidence type="ECO:0000313" key="10">
    <source>
        <dbReference type="Proteomes" id="UP000195437"/>
    </source>
</evidence>
<dbReference type="EMBL" id="CP021434">
    <property type="protein sequence ID" value="ARU62842.1"/>
    <property type="molecule type" value="Genomic_DNA"/>
</dbReference>
<keyword evidence="3" id="KW-1003">Cell membrane</keyword>
<evidence type="ECO:0008006" key="11">
    <source>
        <dbReference type="Google" id="ProtNLM"/>
    </source>
</evidence>
<evidence type="ECO:0000313" key="9">
    <source>
        <dbReference type="EMBL" id="ARU62842.1"/>
    </source>
</evidence>
<evidence type="ECO:0000256" key="1">
    <source>
        <dbReference type="ARBA" id="ARBA00004651"/>
    </source>
</evidence>
<keyword evidence="5 8" id="KW-1133">Transmembrane helix</keyword>
<name>A0A1Y0IQF4_9BACL</name>
<evidence type="ECO:0000256" key="8">
    <source>
        <dbReference type="SAM" id="Phobius"/>
    </source>
</evidence>
<evidence type="ECO:0000256" key="2">
    <source>
        <dbReference type="ARBA" id="ARBA00022448"/>
    </source>
</evidence>
<feature type="transmembrane region" description="Helical" evidence="8">
    <location>
        <begin position="81"/>
        <end position="101"/>
    </location>
</feature>
<dbReference type="GO" id="GO:0005886">
    <property type="term" value="C:plasma membrane"/>
    <property type="evidence" value="ECO:0007669"/>
    <property type="project" value="UniProtKB-SubCell"/>
</dbReference>
<evidence type="ECO:0000256" key="4">
    <source>
        <dbReference type="ARBA" id="ARBA00022692"/>
    </source>
</evidence>
<comment type="subcellular location">
    <subcellularLocation>
        <location evidence="1">Cell membrane</location>
        <topology evidence="1">Multi-pass membrane protein</topology>
    </subcellularLocation>
</comment>
<dbReference type="KEGG" id="tum:CBW65_19075"/>
<dbReference type="Gene3D" id="1.20.1250.20">
    <property type="entry name" value="MFS general substrate transporter like domains"/>
    <property type="match status" value="1"/>
</dbReference>
<feature type="transmembrane region" description="Helical" evidence="8">
    <location>
        <begin position="108"/>
        <end position="131"/>
    </location>
</feature>
<dbReference type="InterPro" id="IPR010290">
    <property type="entry name" value="TM_effector"/>
</dbReference>
<dbReference type="AlphaFoldDB" id="A0A1Y0IQF4"/>
<dbReference type="PANTHER" id="PTHR23513">
    <property type="entry name" value="INTEGRAL MEMBRANE EFFLUX PROTEIN-RELATED"/>
    <property type="match status" value="1"/>
</dbReference>
<accession>A0A1Y0IQF4</accession>
<reference evidence="10" key="1">
    <citation type="submission" date="2017-05" db="EMBL/GenBank/DDBJ databases">
        <authorList>
            <person name="Sung H."/>
        </authorList>
    </citation>
    <scope>NUCLEOTIDE SEQUENCE [LARGE SCALE GENOMIC DNA]</scope>
    <source>
        <strain evidence="10">AR23208</strain>
    </source>
</reference>
<dbReference type="CDD" id="cd06173">
    <property type="entry name" value="MFS_MefA_like"/>
    <property type="match status" value="1"/>
</dbReference>
<protein>
    <recommendedName>
        <fullName evidence="11">Major facilitator superfamily (MFS) profile domain-containing protein</fullName>
    </recommendedName>
</protein>
<evidence type="ECO:0000256" key="5">
    <source>
        <dbReference type="ARBA" id="ARBA00022989"/>
    </source>
</evidence>
<proteinExistence type="predicted"/>
<feature type="transmembrane region" description="Helical" evidence="8">
    <location>
        <begin position="44"/>
        <end position="69"/>
    </location>
</feature>
<dbReference type="OrthoDB" id="2276409at2"/>
<evidence type="ECO:0000256" key="7">
    <source>
        <dbReference type="SAM" id="MobiDB-lite"/>
    </source>
</evidence>
<evidence type="ECO:0000256" key="3">
    <source>
        <dbReference type="ARBA" id="ARBA00022475"/>
    </source>
</evidence>